<reference evidence="10 11" key="1">
    <citation type="submission" date="2024-10" db="EMBL/GenBank/DDBJ databases">
        <title>The Natural Products Discovery Center: Release of the First 8490 Sequenced Strains for Exploring Actinobacteria Biosynthetic Diversity.</title>
        <authorList>
            <person name="Kalkreuter E."/>
            <person name="Kautsar S.A."/>
            <person name="Yang D."/>
            <person name="Bader C.D."/>
            <person name="Teijaro C.N."/>
            <person name="Fluegel L."/>
            <person name="Davis C.M."/>
            <person name="Simpson J.R."/>
            <person name="Lauterbach L."/>
            <person name="Steele A.D."/>
            <person name="Gui C."/>
            <person name="Meng S."/>
            <person name="Li G."/>
            <person name="Viehrig K."/>
            <person name="Ye F."/>
            <person name="Su P."/>
            <person name="Kiefer A.F."/>
            <person name="Nichols A."/>
            <person name="Cepeda A.J."/>
            <person name="Yan W."/>
            <person name="Fan B."/>
            <person name="Jiang Y."/>
            <person name="Adhikari A."/>
            <person name="Zheng C.-J."/>
            <person name="Schuster L."/>
            <person name="Cowan T.M."/>
            <person name="Smanski M.J."/>
            <person name="Chevrette M.G."/>
            <person name="De Carvalho L.P.S."/>
            <person name="Shen B."/>
        </authorList>
    </citation>
    <scope>NUCLEOTIDE SEQUENCE [LARGE SCALE GENOMIC DNA]</scope>
    <source>
        <strain evidence="10 11">NPDC053399</strain>
    </source>
</reference>
<evidence type="ECO:0000256" key="6">
    <source>
        <dbReference type="ARBA" id="ARBA00022840"/>
    </source>
</evidence>
<keyword evidence="11" id="KW-1185">Reference proteome</keyword>
<dbReference type="InterPro" id="IPR011009">
    <property type="entry name" value="Kinase-like_dom_sf"/>
</dbReference>
<keyword evidence="4 7" id="KW-0547">Nucleotide-binding</keyword>
<sequence>MSFELAGEIGVGTVLNGRYRLEVALGGGGFGQVYSACDQALGRQVAVKVLTLRPEWADGERSARQGRFRREATAAARLSHPNVAAVHDAGEHSGSPFIVMELLRGKDLRQVLLERGALPVADVVAYGVQICAGLEHAHGKGLVHRDIKPENLMLLPRGVIKICDFGLVAERDGNVTRYTEPMSILGSPPYFSPEQALGQEVTGRSDLYSLGCVLYALLAASPPFEAGNTVGYAYQHVHEVPEQLTARRPGVPAALAEVVHALLAKNPADRPAGAAETAERLRAAVRPAPAPAPAPRPELPRTPTVLDRGPQDPAWSRLEEAERLLAAGRFGDADRCYWNLYQQLSRSGGEDEPAAFAALFGRARVLEGLNGAATVVRRLTDLSARTEAALGPDHPLARCVTSYAAVRTPRGR</sequence>
<feature type="domain" description="Protein kinase" evidence="9">
    <location>
        <begin position="19"/>
        <end position="285"/>
    </location>
</feature>
<dbReference type="EMBL" id="JBITYG010000005">
    <property type="protein sequence ID" value="MFI9102821.1"/>
    <property type="molecule type" value="Genomic_DNA"/>
</dbReference>
<evidence type="ECO:0000256" key="8">
    <source>
        <dbReference type="SAM" id="MobiDB-lite"/>
    </source>
</evidence>
<keyword evidence="6 7" id="KW-0067">ATP-binding</keyword>
<dbReference type="Gene3D" id="3.30.200.20">
    <property type="entry name" value="Phosphorylase Kinase, domain 1"/>
    <property type="match status" value="1"/>
</dbReference>
<proteinExistence type="predicted"/>
<dbReference type="Pfam" id="PF00069">
    <property type="entry name" value="Pkinase"/>
    <property type="match status" value="1"/>
</dbReference>
<dbReference type="SUPFAM" id="SSF56112">
    <property type="entry name" value="Protein kinase-like (PK-like)"/>
    <property type="match status" value="1"/>
</dbReference>
<feature type="binding site" evidence="7">
    <location>
        <position position="48"/>
    </location>
    <ligand>
        <name>ATP</name>
        <dbReference type="ChEBI" id="CHEBI:30616"/>
    </ligand>
</feature>
<dbReference type="InterPro" id="IPR008271">
    <property type="entry name" value="Ser/Thr_kinase_AS"/>
</dbReference>
<dbReference type="PANTHER" id="PTHR43289">
    <property type="entry name" value="MITOGEN-ACTIVATED PROTEIN KINASE KINASE KINASE 20-RELATED"/>
    <property type="match status" value="1"/>
</dbReference>
<evidence type="ECO:0000256" key="1">
    <source>
        <dbReference type="ARBA" id="ARBA00012513"/>
    </source>
</evidence>
<evidence type="ECO:0000256" key="5">
    <source>
        <dbReference type="ARBA" id="ARBA00022777"/>
    </source>
</evidence>
<gene>
    <name evidence="10" type="ORF">ACIGXA_20090</name>
</gene>
<dbReference type="GO" id="GO:0004674">
    <property type="term" value="F:protein serine/threonine kinase activity"/>
    <property type="evidence" value="ECO:0007669"/>
    <property type="project" value="UniProtKB-EC"/>
</dbReference>
<dbReference type="PANTHER" id="PTHR43289:SF6">
    <property type="entry name" value="SERINE_THREONINE-PROTEIN KINASE NEKL-3"/>
    <property type="match status" value="1"/>
</dbReference>
<comment type="caution">
    <text evidence="10">The sequence shown here is derived from an EMBL/GenBank/DDBJ whole genome shotgun (WGS) entry which is preliminary data.</text>
</comment>
<evidence type="ECO:0000256" key="4">
    <source>
        <dbReference type="ARBA" id="ARBA00022741"/>
    </source>
</evidence>
<evidence type="ECO:0000259" key="9">
    <source>
        <dbReference type="PROSITE" id="PS50011"/>
    </source>
</evidence>
<evidence type="ECO:0000256" key="3">
    <source>
        <dbReference type="ARBA" id="ARBA00022679"/>
    </source>
</evidence>
<dbReference type="Gene3D" id="1.10.510.10">
    <property type="entry name" value="Transferase(Phosphotransferase) domain 1"/>
    <property type="match status" value="1"/>
</dbReference>
<dbReference type="PROSITE" id="PS00108">
    <property type="entry name" value="PROTEIN_KINASE_ST"/>
    <property type="match status" value="1"/>
</dbReference>
<keyword evidence="3 10" id="KW-0808">Transferase</keyword>
<dbReference type="InterPro" id="IPR017441">
    <property type="entry name" value="Protein_kinase_ATP_BS"/>
</dbReference>
<feature type="region of interest" description="Disordered" evidence="8">
    <location>
        <begin position="286"/>
        <end position="311"/>
    </location>
</feature>
<evidence type="ECO:0000256" key="7">
    <source>
        <dbReference type="PROSITE-ProRule" id="PRU10141"/>
    </source>
</evidence>
<dbReference type="Proteomes" id="UP001614394">
    <property type="component" value="Unassembled WGS sequence"/>
</dbReference>
<dbReference type="InterPro" id="IPR000719">
    <property type="entry name" value="Prot_kinase_dom"/>
</dbReference>
<feature type="compositionally biased region" description="Pro residues" evidence="8">
    <location>
        <begin position="288"/>
        <end position="297"/>
    </location>
</feature>
<evidence type="ECO:0000313" key="11">
    <source>
        <dbReference type="Proteomes" id="UP001614394"/>
    </source>
</evidence>
<dbReference type="PROSITE" id="PS00107">
    <property type="entry name" value="PROTEIN_KINASE_ATP"/>
    <property type="match status" value="1"/>
</dbReference>
<dbReference type="RefSeq" id="WP_399650928.1">
    <property type="nucleotide sequence ID" value="NZ_JBITYG010000005.1"/>
</dbReference>
<evidence type="ECO:0000313" key="10">
    <source>
        <dbReference type="EMBL" id="MFI9102821.1"/>
    </source>
</evidence>
<protein>
    <recommendedName>
        <fullName evidence="1">non-specific serine/threonine protein kinase</fullName>
        <ecNumber evidence="1">2.7.11.1</ecNumber>
    </recommendedName>
</protein>
<keyword evidence="2" id="KW-0723">Serine/threonine-protein kinase</keyword>
<organism evidence="10 11">
    <name type="scientific">Streptomyces fildesensis</name>
    <dbReference type="NCBI Taxonomy" id="375757"/>
    <lineage>
        <taxon>Bacteria</taxon>
        <taxon>Bacillati</taxon>
        <taxon>Actinomycetota</taxon>
        <taxon>Actinomycetes</taxon>
        <taxon>Kitasatosporales</taxon>
        <taxon>Streptomycetaceae</taxon>
        <taxon>Streptomyces</taxon>
    </lineage>
</organism>
<dbReference type="EC" id="2.7.11.1" evidence="1"/>
<name>A0ABW8CBS2_9ACTN</name>
<evidence type="ECO:0000256" key="2">
    <source>
        <dbReference type="ARBA" id="ARBA00022527"/>
    </source>
</evidence>
<dbReference type="SMART" id="SM00220">
    <property type="entry name" value="S_TKc"/>
    <property type="match status" value="1"/>
</dbReference>
<dbReference type="CDD" id="cd14014">
    <property type="entry name" value="STKc_PknB_like"/>
    <property type="match status" value="1"/>
</dbReference>
<dbReference type="PROSITE" id="PS50011">
    <property type="entry name" value="PROTEIN_KINASE_DOM"/>
    <property type="match status" value="1"/>
</dbReference>
<keyword evidence="5 10" id="KW-0418">Kinase</keyword>
<accession>A0ABW8CBS2</accession>